<keyword evidence="4" id="KW-0524">Neurogenesis</keyword>
<dbReference type="InterPro" id="IPR017970">
    <property type="entry name" value="Homeobox_CS"/>
</dbReference>
<evidence type="ECO:0000256" key="12">
    <source>
        <dbReference type="PROSITE-ProRule" id="PRU00108"/>
    </source>
</evidence>
<evidence type="ECO:0000256" key="2">
    <source>
        <dbReference type="ARBA" id="ARBA00005661"/>
    </source>
</evidence>
<evidence type="ECO:0000256" key="10">
    <source>
        <dbReference type="ARBA" id="ARBA00057950"/>
    </source>
</evidence>
<evidence type="ECO:0000256" key="1">
    <source>
        <dbReference type="ARBA" id="ARBA00004123"/>
    </source>
</evidence>
<evidence type="ECO:0000256" key="5">
    <source>
        <dbReference type="ARBA" id="ARBA00023015"/>
    </source>
</evidence>
<dbReference type="AlphaFoldDB" id="A0A1I7XG43"/>
<dbReference type="InterPro" id="IPR001356">
    <property type="entry name" value="HD"/>
</dbReference>
<feature type="DNA-binding region" description="Homeobox" evidence="12">
    <location>
        <begin position="147"/>
        <end position="206"/>
    </location>
</feature>
<dbReference type="Pfam" id="PF00046">
    <property type="entry name" value="Homeodomain"/>
    <property type="match status" value="1"/>
</dbReference>
<comment type="function">
    <text evidence="10">Probable transcriptional regulator that is required in neural development for the normal formation of sublateral cholinergic motor neuron processes. Plays a role in regulating the expression of acetylcholine transporter protein unc-17 in the sublateral processes. In particular, it is required in sublateral motor neurons for a left-right turning behavior that occurs during the lethargus phase of the normal sleep process called 'flipping'. During 'flipping' animals rotate 180 degrees about their longitudinal axis.</text>
</comment>
<feature type="domain" description="Homeobox" evidence="15">
    <location>
        <begin position="145"/>
        <end position="205"/>
    </location>
</feature>
<name>A0A1I7XG43_HETBA</name>
<dbReference type="InterPro" id="IPR020479">
    <property type="entry name" value="HD_metazoa"/>
</dbReference>
<dbReference type="GO" id="GO:0005634">
    <property type="term" value="C:nucleus"/>
    <property type="evidence" value="ECO:0007669"/>
    <property type="project" value="UniProtKB-SubCell"/>
</dbReference>
<keyword evidence="5" id="KW-0805">Transcription regulation</keyword>
<dbReference type="CDD" id="cd00086">
    <property type="entry name" value="homeodomain"/>
    <property type="match status" value="1"/>
</dbReference>
<evidence type="ECO:0000256" key="7">
    <source>
        <dbReference type="ARBA" id="ARBA00023155"/>
    </source>
</evidence>
<evidence type="ECO:0000313" key="17">
    <source>
        <dbReference type="WBParaSite" id="Hba_16454"/>
    </source>
</evidence>
<dbReference type="GO" id="GO:0000978">
    <property type="term" value="F:RNA polymerase II cis-regulatory region sequence-specific DNA binding"/>
    <property type="evidence" value="ECO:0007669"/>
    <property type="project" value="TreeGrafter"/>
</dbReference>
<evidence type="ECO:0000256" key="13">
    <source>
        <dbReference type="RuleBase" id="RU000682"/>
    </source>
</evidence>
<dbReference type="PANTHER" id="PTHR24340:SF41">
    <property type="entry name" value="MUSCLE-SPECIFIC HOMEOBOX PROTEIN TINMAN-RELATED"/>
    <property type="match status" value="1"/>
</dbReference>
<keyword evidence="16" id="KW-1185">Reference proteome</keyword>
<comment type="similarity">
    <text evidence="2">Belongs to the NK-2 homeobox family.</text>
</comment>
<dbReference type="Gene3D" id="1.10.10.60">
    <property type="entry name" value="Homeodomain-like"/>
    <property type="match status" value="1"/>
</dbReference>
<protein>
    <recommendedName>
        <fullName evidence="11">Homeobox protein ceh-24</fullName>
    </recommendedName>
</protein>
<keyword evidence="7 12" id="KW-0371">Homeobox</keyword>
<keyword evidence="9 12" id="KW-0539">Nucleus</keyword>
<sequence length="309" mass="34502">MLDETISRKNGKEEQITVVDIDDEDETHGDHLDSLREKQTKLTRFSVNHILSPLDSLARVQQQLLKMTSSPLGDQSLAFGYRPPGGLPTSYFGTAPFQGYQGDFTSYMANTGTWYNGGDPRFAALLPCGIDPSRAAVHGIQLPMSQRRKRRVLFSQAQVYELERRFKQAKYLTAPEREQLANAIHLTPTQVKIWFQNHRYKCKRQEKEKAMTGGLSNREDTVSPTSPSPGVDESKCSPVLNVTKDEPSCSDTEPVVPASEPLPEIKSGMFTGMPSSMYPSQSAFAFPFGSQQYSAAQTAYYNQMRGVGW</sequence>
<evidence type="ECO:0000256" key="4">
    <source>
        <dbReference type="ARBA" id="ARBA00022902"/>
    </source>
</evidence>
<dbReference type="WBParaSite" id="Hba_16454">
    <property type="protein sequence ID" value="Hba_16454"/>
    <property type="gene ID" value="Hba_16454"/>
</dbReference>
<feature type="region of interest" description="Disordered" evidence="14">
    <location>
        <begin position="244"/>
        <end position="263"/>
    </location>
</feature>
<evidence type="ECO:0000259" key="15">
    <source>
        <dbReference type="PROSITE" id="PS50071"/>
    </source>
</evidence>
<dbReference type="PANTHER" id="PTHR24340">
    <property type="entry name" value="HOMEOBOX PROTEIN NKX"/>
    <property type="match status" value="1"/>
</dbReference>
<evidence type="ECO:0000256" key="6">
    <source>
        <dbReference type="ARBA" id="ARBA00023125"/>
    </source>
</evidence>
<keyword evidence="8" id="KW-0804">Transcription</keyword>
<dbReference type="PRINTS" id="PR00024">
    <property type="entry name" value="HOMEOBOX"/>
</dbReference>
<dbReference type="PROSITE" id="PS00027">
    <property type="entry name" value="HOMEOBOX_1"/>
    <property type="match status" value="1"/>
</dbReference>
<dbReference type="InterPro" id="IPR050394">
    <property type="entry name" value="Homeobox_NK-like"/>
</dbReference>
<dbReference type="SMART" id="SM00389">
    <property type="entry name" value="HOX"/>
    <property type="match status" value="1"/>
</dbReference>
<reference evidence="17" key="1">
    <citation type="submission" date="2016-11" db="UniProtKB">
        <authorList>
            <consortium name="WormBaseParasite"/>
        </authorList>
    </citation>
    <scope>IDENTIFICATION</scope>
</reference>
<evidence type="ECO:0000256" key="8">
    <source>
        <dbReference type="ARBA" id="ARBA00023163"/>
    </source>
</evidence>
<evidence type="ECO:0000256" key="14">
    <source>
        <dbReference type="SAM" id="MobiDB-lite"/>
    </source>
</evidence>
<comment type="subcellular location">
    <subcellularLocation>
        <location evidence="1 12 13">Nucleus</location>
    </subcellularLocation>
</comment>
<evidence type="ECO:0000256" key="3">
    <source>
        <dbReference type="ARBA" id="ARBA00022473"/>
    </source>
</evidence>
<dbReference type="InterPro" id="IPR009057">
    <property type="entry name" value="Homeodomain-like_sf"/>
</dbReference>
<evidence type="ECO:0000256" key="11">
    <source>
        <dbReference type="ARBA" id="ARBA00068167"/>
    </source>
</evidence>
<keyword evidence="6 12" id="KW-0238">DNA-binding</keyword>
<organism evidence="16 17">
    <name type="scientific">Heterorhabditis bacteriophora</name>
    <name type="common">Entomopathogenic nematode worm</name>
    <dbReference type="NCBI Taxonomy" id="37862"/>
    <lineage>
        <taxon>Eukaryota</taxon>
        <taxon>Metazoa</taxon>
        <taxon>Ecdysozoa</taxon>
        <taxon>Nematoda</taxon>
        <taxon>Chromadorea</taxon>
        <taxon>Rhabditida</taxon>
        <taxon>Rhabditina</taxon>
        <taxon>Rhabditomorpha</taxon>
        <taxon>Strongyloidea</taxon>
        <taxon>Heterorhabditidae</taxon>
        <taxon>Heterorhabditis</taxon>
    </lineage>
</organism>
<dbReference type="SUPFAM" id="SSF46689">
    <property type="entry name" value="Homeodomain-like"/>
    <property type="match status" value="1"/>
</dbReference>
<dbReference type="GO" id="GO:0000981">
    <property type="term" value="F:DNA-binding transcription factor activity, RNA polymerase II-specific"/>
    <property type="evidence" value="ECO:0007669"/>
    <property type="project" value="InterPro"/>
</dbReference>
<accession>A0A1I7XG43</accession>
<feature type="region of interest" description="Disordered" evidence="14">
    <location>
        <begin position="207"/>
        <end position="236"/>
    </location>
</feature>
<dbReference type="FunFam" id="1.10.10.60:FF:000296">
    <property type="entry name" value="Scarecrow, isoform A"/>
    <property type="match status" value="1"/>
</dbReference>
<dbReference type="GO" id="GO:0030154">
    <property type="term" value="P:cell differentiation"/>
    <property type="evidence" value="ECO:0007669"/>
    <property type="project" value="TreeGrafter"/>
</dbReference>
<evidence type="ECO:0000256" key="9">
    <source>
        <dbReference type="ARBA" id="ARBA00023242"/>
    </source>
</evidence>
<proteinExistence type="inferred from homology"/>
<keyword evidence="3" id="KW-0217">Developmental protein</keyword>
<evidence type="ECO:0000313" key="16">
    <source>
        <dbReference type="Proteomes" id="UP000095283"/>
    </source>
</evidence>
<dbReference type="PROSITE" id="PS50071">
    <property type="entry name" value="HOMEOBOX_2"/>
    <property type="match status" value="1"/>
</dbReference>
<dbReference type="Proteomes" id="UP000095283">
    <property type="component" value="Unplaced"/>
</dbReference>
<dbReference type="GO" id="GO:0007399">
    <property type="term" value="P:nervous system development"/>
    <property type="evidence" value="ECO:0007669"/>
    <property type="project" value="UniProtKB-KW"/>
</dbReference>